<feature type="transmembrane region" description="Helical" evidence="2">
    <location>
        <begin position="165"/>
        <end position="189"/>
    </location>
</feature>
<reference evidence="3" key="1">
    <citation type="journal article" date="2020" name="Stud. Mycol.">
        <title>101 Dothideomycetes genomes: a test case for predicting lifestyles and emergence of pathogens.</title>
        <authorList>
            <person name="Haridas S."/>
            <person name="Albert R."/>
            <person name="Binder M."/>
            <person name="Bloem J."/>
            <person name="Labutti K."/>
            <person name="Salamov A."/>
            <person name="Andreopoulos B."/>
            <person name="Baker S."/>
            <person name="Barry K."/>
            <person name="Bills G."/>
            <person name="Bluhm B."/>
            <person name="Cannon C."/>
            <person name="Castanera R."/>
            <person name="Culley D."/>
            <person name="Daum C."/>
            <person name="Ezra D."/>
            <person name="Gonzalez J."/>
            <person name="Henrissat B."/>
            <person name="Kuo A."/>
            <person name="Liang C."/>
            <person name="Lipzen A."/>
            <person name="Lutzoni F."/>
            <person name="Magnuson J."/>
            <person name="Mondo S."/>
            <person name="Nolan M."/>
            <person name="Ohm R."/>
            <person name="Pangilinan J."/>
            <person name="Park H.-J."/>
            <person name="Ramirez L."/>
            <person name="Alfaro M."/>
            <person name="Sun H."/>
            <person name="Tritt A."/>
            <person name="Yoshinaga Y."/>
            <person name="Zwiers L.-H."/>
            <person name="Turgeon B."/>
            <person name="Goodwin S."/>
            <person name="Spatafora J."/>
            <person name="Crous P."/>
            <person name="Grigoriev I."/>
        </authorList>
    </citation>
    <scope>NUCLEOTIDE SEQUENCE</scope>
    <source>
        <strain evidence="3">CBS 627.86</strain>
    </source>
</reference>
<feature type="compositionally biased region" description="Basic and acidic residues" evidence="1">
    <location>
        <begin position="1"/>
        <end position="41"/>
    </location>
</feature>
<feature type="transmembrane region" description="Helical" evidence="2">
    <location>
        <begin position="627"/>
        <end position="654"/>
    </location>
</feature>
<organism evidence="3 4">
    <name type="scientific">Lophiotrema nucula</name>
    <dbReference type="NCBI Taxonomy" id="690887"/>
    <lineage>
        <taxon>Eukaryota</taxon>
        <taxon>Fungi</taxon>
        <taxon>Dikarya</taxon>
        <taxon>Ascomycota</taxon>
        <taxon>Pezizomycotina</taxon>
        <taxon>Dothideomycetes</taxon>
        <taxon>Pleosporomycetidae</taxon>
        <taxon>Pleosporales</taxon>
        <taxon>Lophiotremataceae</taxon>
        <taxon>Lophiotrema</taxon>
    </lineage>
</organism>
<protein>
    <submittedName>
        <fullName evidence="3">Uncharacterized protein</fullName>
    </submittedName>
</protein>
<dbReference type="AlphaFoldDB" id="A0A6A5YTQ4"/>
<evidence type="ECO:0000256" key="2">
    <source>
        <dbReference type="SAM" id="Phobius"/>
    </source>
</evidence>
<feature type="compositionally biased region" description="Polar residues" evidence="1">
    <location>
        <begin position="44"/>
        <end position="57"/>
    </location>
</feature>
<keyword evidence="2" id="KW-1133">Transmembrane helix</keyword>
<accession>A0A6A5YTQ4</accession>
<keyword evidence="4" id="KW-1185">Reference proteome</keyword>
<feature type="region of interest" description="Disordered" evidence="1">
    <location>
        <begin position="1"/>
        <end position="57"/>
    </location>
</feature>
<name>A0A6A5YTQ4_9PLEO</name>
<keyword evidence="2" id="KW-0472">Membrane</keyword>
<feature type="transmembrane region" description="Helical" evidence="2">
    <location>
        <begin position="104"/>
        <end position="127"/>
    </location>
</feature>
<sequence>MPSHHEEEIEYKEAVKDHGYDGGSKEIANEKKKERPFDLKKKTSMSPSEVSTSFTLSPAPTFDLPPYDSGSAALPAHPKHRLFTTRKVKWRRRSWVPVPHARRILLACSIVVIPMMVFTIIMIWAVFAHSLGRSDCPFPELCPGQDLVNSTLAAHYYIDFSAGRLAFISSLSSTISFALVSVLMMIYAYSTASQLLNSSEDHSRQKVLPSPYQTSMLIRVLNAEMLALYELAESKIKSMFWHSERSSDAKRKARAPGTLQSGILVLLLCIAASILIQLADTYLHITAEPTTFVEIHSSDSSIHDYSRSLAPWCYNRAGVGTTDNKNFWSCGVRWNETSEQNRMANSSLTNEYVVGSLQDYALNYTDTDGTQFAIIGPPNAPADVDWKASSFAVSTTCSAMPRNSCDIDEDWNFNCTKKQSGIDLRGELVGSLHQTHFFDMHRYLREPAPFYNQTLLGMDEVPHIAPNVTDEEANDVFSNPWHWLAIFSISKDRELMPETYKNSEKVWRAGYFGPLDQLWLLCNTTVWDATYTAVGHKVMSLEKTMSNGTMAGISSMTNLRSMGFFGARFMTTTLAASTAETPEEAIEIYSSGSSKIFTYSLAAQTTSQPAILAQTRTTKIVTQLPVAALWLLVLSNVCFALLAIVLAVVALLSASETVYQVHTRLSIAGLVAALFEDRHYERAVKDDTDLFEETSEKDRPLKKVGVKRTNTGGSVFSLIEVQDDRVVRTIHV</sequence>
<dbReference type="EMBL" id="ML977338">
    <property type="protein sequence ID" value="KAF2110525.1"/>
    <property type="molecule type" value="Genomic_DNA"/>
</dbReference>
<dbReference type="Proteomes" id="UP000799770">
    <property type="component" value="Unassembled WGS sequence"/>
</dbReference>
<dbReference type="OrthoDB" id="3344043at2759"/>
<evidence type="ECO:0000313" key="4">
    <source>
        <dbReference type="Proteomes" id="UP000799770"/>
    </source>
</evidence>
<feature type="transmembrane region" description="Helical" evidence="2">
    <location>
        <begin position="259"/>
        <end position="279"/>
    </location>
</feature>
<proteinExistence type="predicted"/>
<evidence type="ECO:0000256" key="1">
    <source>
        <dbReference type="SAM" id="MobiDB-lite"/>
    </source>
</evidence>
<keyword evidence="2" id="KW-0812">Transmembrane</keyword>
<gene>
    <name evidence="3" type="ORF">BDV96DRAFT_635562</name>
</gene>
<evidence type="ECO:0000313" key="3">
    <source>
        <dbReference type="EMBL" id="KAF2110525.1"/>
    </source>
</evidence>